<keyword evidence="7" id="KW-1185">Reference proteome</keyword>
<dbReference type="InterPro" id="IPR050422">
    <property type="entry name" value="X-Pro_aminopeptidase_P"/>
</dbReference>
<comment type="caution">
    <text evidence="6">The sequence shown here is derived from an EMBL/GenBank/DDBJ whole genome shotgun (WGS) entry which is preliminary data.</text>
</comment>
<reference evidence="6" key="1">
    <citation type="submission" date="2021-10" db="EMBL/GenBank/DDBJ databases">
        <title>De novo Genome Assembly of Clathrus columnatus (Basidiomycota, Fungi) Using Illumina and Nanopore Sequence Data.</title>
        <authorList>
            <person name="Ogiso-Tanaka E."/>
            <person name="Itagaki H."/>
            <person name="Hosoya T."/>
            <person name="Hosaka K."/>
        </authorList>
    </citation>
    <scope>NUCLEOTIDE SEQUENCE</scope>
    <source>
        <strain evidence="6">MO-923</strain>
    </source>
</reference>
<dbReference type="GO" id="GO:0005737">
    <property type="term" value="C:cytoplasm"/>
    <property type="evidence" value="ECO:0007669"/>
    <property type="project" value="UniProtKB-ARBA"/>
</dbReference>
<feature type="domain" description="Creatinase N-terminal" evidence="5">
    <location>
        <begin position="11"/>
        <end position="147"/>
    </location>
</feature>
<name>A0AAV5A7M7_9AGAM</name>
<dbReference type="Gene3D" id="3.40.350.10">
    <property type="entry name" value="Creatinase/prolidase N-terminal domain"/>
    <property type="match status" value="2"/>
</dbReference>
<sequence>MSNAKVNTTSRLAALRELMVKEPHKVDAFVVPTEDQHSSEYIDACDARRAFISGFDGSAGTAIITHKEALLFTDGRYYLQAGKQLDDNWTLIKQGLPNVPTWQTYLHQVLPAKSRIGIDPTVISFNDVQTIEKSLTAKGSSLVPTEHNLVDQVWGNDRPPRTQNPVFTLDVKYAGVSSADKIKNLRKILSDKNASGIVINMLDEIAWLFNLRVFFAYAFVSHSEVVLYVNPSQINEDVRAHLGTSVSLKPYGDIWQDLRQFGATLQTDGQKVILGTTASFALAHAIGPQKVTVMRSPVTDAKSIKNDTEIQGFRECHIRDGSALVRYFAWLEEELTKGSTLTETQFWDGTTDVTRTWHFGTPTPQERRAFTRVLQGVIAIDTVIFPEETSGFKLHGTGHGVGHFLNVHEGPHGIGLRIAYNDTTLKAGMTVSNEPGYYEDGKFGIRIENIIIVKKVETPNNFGGQAYYGFENLTMVG</sequence>
<evidence type="ECO:0000259" key="4">
    <source>
        <dbReference type="Pfam" id="PF00557"/>
    </source>
</evidence>
<gene>
    <name evidence="6" type="ORF">Clacol_004849</name>
</gene>
<keyword evidence="3" id="KW-0378">Hydrolase</keyword>
<dbReference type="GO" id="GO:0016787">
    <property type="term" value="F:hydrolase activity"/>
    <property type="evidence" value="ECO:0007669"/>
    <property type="project" value="UniProtKB-KW"/>
</dbReference>
<dbReference type="PANTHER" id="PTHR43763">
    <property type="entry name" value="XAA-PRO AMINOPEPTIDASE 1"/>
    <property type="match status" value="1"/>
</dbReference>
<dbReference type="AlphaFoldDB" id="A0AAV5A7M7"/>
<dbReference type="InterPro" id="IPR029149">
    <property type="entry name" value="Creatin/AminoP/Spt16_N"/>
</dbReference>
<evidence type="ECO:0008006" key="8">
    <source>
        <dbReference type="Google" id="ProtNLM"/>
    </source>
</evidence>
<dbReference type="InterPro" id="IPR036005">
    <property type="entry name" value="Creatinase/aminopeptidase-like"/>
</dbReference>
<evidence type="ECO:0000256" key="1">
    <source>
        <dbReference type="ARBA" id="ARBA00008766"/>
    </source>
</evidence>
<dbReference type="SUPFAM" id="SSF53092">
    <property type="entry name" value="Creatinase/prolidase N-terminal domain"/>
    <property type="match status" value="1"/>
</dbReference>
<keyword evidence="2" id="KW-0479">Metal-binding</keyword>
<organism evidence="6 7">
    <name type="scientific">Clathrus columnatus</name>
    <dbReference type="NCBI Taxonomy" id="1419009"/>
    <lineage>
        <taxon>Eukaryota</taxon>
        <taxon>Fungi</taxon>
        <taxon>Dikarya</taxon>
        <taxon>Basidiomycota</taxon>
        <taxon>Agaricomycotina</taxon>
        <taxon>Agaricomycetes</taxon>
        <taxon>Phallomycetidae</taxon>
        <taxon>Phallales</taxon>
        <taxon>Clathraceae</taxon>
        <taxon>Clathrus</taxon>
    </lineage>
</organism>
<comment type="similarity">
    <text evidence="1">Belongs to the peptidase M24B family.</text>
</comment>
<evidence type="ECO:0000313" key="7">
    <source>
        <dbReference type="Proteomes" id="UP001050691"/>
    </source>
</evidence>
<dbReference type="EMBL" id="BPWL01000005">
    <property type="protein sequence ID" value="GJJ10622.1"/>
    <property type="molecule type" value="Genomic_DNA"/>
</dbReference>
<dbReference type="Pfam" id="PF16189">
    <property type="entry name" value="Creatinase_N_2"/>
    <property type="match status" value="1"/>
</dbReference>
<protein>
    <recommendedName>
        <fullName evidence="8">Creatinase/aminopeptidase</fullName>
    </recommendedName>
</protein>
<dbReference type="Pfam" id="PF00557">
    <property type="entry name" value="Peptidase_M24"/>
    <property type="match status" value="1"/>
</dbReference>
<feature type="domain" description="Peptidase M24" evidence="4">
    <location>
        <begin position="348"/>
        <end position="454"/>
    </location>
</feature>
<dbReference type="Gene3D" id="3.90.230.10">
    <property type="entry name" value="Creatinase/methionine aminopeptidase superfamily"/>
    <property type="match status" value="2"/>
</dbReference>
<evidence type="ECO:0000256" key="3">
    <source>
        <dbReference type="ARBA" id="ARBA00022801"/>
    </source>
</evidence>
<dbReference type="FunFam" id="3.40.350.10:FF:000003">
    <property type="entry name" value="Xaa-pro aminopeptidase P"/>
    <property type="match status" value="1"/>
</dbReference>
<evidence type="ECO:0000313" key="6">
    <source>
        <dbReference type="EMBL" id="GJJ10622.1"/>
    </source>
</evidence>
<dbReference type="PANTHER" id="PTHR43763:SF6">
    <property type="entry name" value="XAA-PRO AMINOPEPTIDASE 1"/>
    <property type="match status" value="1"/>
</dbReference>
<evidence type="ECO:0000259" key="5">
    <source>
        <dbReference type="Pfam" id="PF01321"/>
    </source>
</evidence>
<evidence type="ECO:0000256" key="2">
    <source>
        <dbReference type="ARBA" id="ARBA00022723"/>
    </source>
</evidence>
<dbReference type="Pfam" id="PF01321">
    <property type="entry name" value="Creatinase_N"/>
    <property type="match status" value="1"/>
</dbReference>
<dbReference type="InterPro" id="IPR000994">
    <property type="entry name" value="Pept_M24"/>
</dbReference>
<accession>A0AAV5A7M7</accession>
<dbReference type="InterPro" id="IPR000587">
    <property type="entry name" value="Creatinase_N"/>
</dbReference>
<proteinExistence type="inferred from homology"/>
<dbReference type="SUPFAM" id="SSF55920">
    <property type="entry name" value="Creatinase/aminopeptidase"/>
    <property type="match status" value="1"/>
</dbReference>
<dbReference type="Proteomes" id="UP001050691">
    <property type="component" value="Unassembled WGS sequence"/>
</dbReference>
<dbReference type="GO" id="GO:0046872">
    <property type="term" value="F:metal ion binding"/>
    <property type="evidence" value="ECO:0007669"/>
    <property type="project" value="UniProtKB-KW"/>
</dbReference>